<evidence type="ECO:0000256" key="5">
    <source>
        <dbReference type="ARBA" id="ARBA00022475"/>
    </source>
</evidence>
<keyword evidence="6" id="KW-0145">Chemotaxis</keyword>
<dbReference type="InterPro" id="IPR028976">
    <property type="entry name" value="CheC-like_sf"/>
</dbReference>
<dbReference type="InterPro" id="IPR001543">
    <property type="entry name" value="FliN-like_C"/>
</dbReference>
<keyword evidence="7" id="KW-0283">Flagellar rotation</keyword>
<comment type="subcellular location">
    <subcellularLocation>
        <location evidence="1">Bacterial flagellum basal body</location>
    </subcellularLocation>
    <subcellularLocation>
        <location evidence="2">Cell membrane</location>
        <topology evidence="2">Peripheral membrane protein</topology>
    </subcellularLocation>
</comment>
<comment type="function">
    <text evidence="10">FliM is one of three proteins (FliG, FliN, FliM) that forms the rotor-mounted switch complex (C ring), located at the base of the basal body. This complex interacts with the CheY and CheZ chemotaxis proteins, in addition to contacting components of the motor that determine the direction of flagellar rotation.</text>
</comment>
<evidence type="ECO:0000256" key="2">
    <source>
        <dbReference type="ARBA" id="ARBA00004202"/>
    </source>
</evidence>
<dbReference type="PANTHER" id="PTHR30034">
    <property type="entry name" value="FLAGELLAR MOTOR SWITCH PROTEIN FLIM"/>
    <property type="match status" value="1"/>
</dbReference>
<proteinExistence type="inferred from homology"/>
<keyword evidence="8" id="KW-0472">Membrane</keyword>
<evidence type="ECO:0000313" key="13">
    <source>
        <dbReference type="Proteomes" id="UP001320831"/>
    </source>
</evidence>
<gene>
    <name evidence="12" type="ORF">N5A92_21435</name>
</gene>
<dbReference type="PANTHER" id="PTHR30034:SF6">
    <property type="entry name" value="YOP PROTEINS TRANSLOCATION PROTEIN Q"/>
    <property type="match status" value="1"/>
</dbReference>
<evidence type="ECO:0000256" key="7">
    <source>
        <dbReference type="ARBA" id="ARBA00022779"/>
    </source>
</evidence>
<keyword evidence="9" id="KW-0975">Bacterial flagellum</keyword>
<keyword evidence="12" id="KW-0966">Cell projection</keyword>
<keyword evidence="12" id="KW-0282">Flagellum</keyword>
<protein>
    <recommendedName>
        <fullName evidence="4">Flagellar motor switch protein FliM</fullName>
    </recommendedName>
</protein>
<evidence type="ECO:0000259" key="11">
    <source>
        <dbReference type="Pfam" id="PF01052"/>
    </source>
</evidence>
<evidence type="ECO:0000256" key="1">
    <source>
        <dbReference type="ARBA" id="ARBA00004117"/>
    </source>
</evidence>
<evidence type="ECO:0000256" key="3">
    <source>
        <dbReference type="ARBA" id="ARBA00011049"/>
    </source>
</evidence>
<dbReference type="Pfam" id="PF01052">
    <property type="entry name" value="FliMN_C"/>
    <property type="match status" value="1"/>
</dbReference>
<keyword evidence="5" id="KW-1003">Cell membrane</keyword>
<feature type="domain" description="Flagellar motor switch protein FliN-like C-terminal" evidence="11">
    <location>
        <begin position="235"/>
        <end position="303"/>
    </location>
</feature>
<dbReference type="Proteomes" id="UP001320831">
    <property type="component" value="Unassembled WGS sequence"/>
</dbReference>
<evidence type="ECO:0000256" key="8">
    <source>
        <dbReference type="ARBA" id="ARBA00023136"/>
    </source>
</evidence>
<dbReference type="Gene3D" id="2.30.330.10">
    <property type="entry name" value="SpoA-like"/>
    <property type="match status" value="1"/>
</dbReference>
<name>A0ABT2LSS3_9HYPH</name>
<keyword evidence="12" id="KW-0969">Cilium</keyword>
<evidence type="ECO:0000256" key="6">
    <source>
        <dbReference type="ARBA" id="ARBA00022500"/>
    </source>
</evidence>
<dbReference type="RefSeq" id="WP_260906168.1">
    <property type="nucleotide sequence ID" value="NZ_JAOCZP010000008.1"/>
</dbReference>
<dbReference type="EMBL" id="JAOCZP010000008">
    <property type="protein sequence ID" value="MCT7377586.1"/>
    <property type="molecule type" value="Genomic_DNA"/>
</dbReference>
<reference evidence="12 13" key="1">
    <citation type="submission" date="2022-09" db="EMBL/GenBank/DDBJ databases">
        <title>Chelativorans salina sp. nov., a novel slightly halophilic bacterium isolated from a saline lake sediment enrichment.</title>
        <authorList>
            <person name="Gao L."/>
            <person name="Fang B.-Z."/>
            <person name="Li W.-J."/>
        </authorList>
    </citation>
    <scope>NUCLEOTIDE SEQUENCE [LARGE SCALE GENOMIC DNA]</scope>
    <source>
        <strain evidence="12 13">EGI FJ00035</strain>
    </source>
</reference>
<comment type="caution">
    <text evidence="12">The sequence shown here is derived from an EMBL/GenBank/DDBJ whole genome shotgun (WGS) entry which is preliminary data.</text>
</comment>
<evidence type="ECO:0000256" key="9">
    <source>
        <dbReference type="ARBA" id="ARBA00023143"/>
    </source>
</evidence>
<keyword evidence="13" id="KW-1185">Reference proteome</keyword>
<sequence>MSEVKAQVENPELMRKLVVERLVGETGDPRHVVEAARAMALRALPIVADTFSDRFPTPMAVDVMSVDVARMAELKPEKDSLDAMVVVPAATSRDALTMRLDPQALSLLVSTLFGGDPDIPPPPLERVPSKIELDVAAMVFEVFAQALNGDGPRALGLRLPVPQPLSGTSDFKRFVVRDGPGVRITFSLGAGDEVGRLTAWMPQRVLLERSAAAHPDTAEERAQAAAWQQHFNGEVLRSNVELTATIPLMKMPLKALAGLKEGQVLELRENAQAETRLSVRGRTIFICEFGKLGQHYTVRVKQPFDARRDVLDGLLAG</sequence>
<evidence type="ECO:0000256" key="4">
    <source>
        <dbReference type="ARBA" id="ARBA00021898"/>
    </source>
</evidence>
<dbReference type="SUPFAM" id="SSF101801">
    <property type="entry name" value="Surface presentation of antigens (SPOA)"/>
    <property type="match status" value="1"/>
</dbReference>
<organism evidence="12 13">
    <name type="scientific">Chelativorans salis</name>
    <dbReference type="NCBI Taxonomy" id="2978478"/>
    <lineage>
        <taxon>Bacteria</taxon>
        <taxon>Pseudomonadati</taxon>
        <taxon>Pseudomonadota</taxon>
        <taxon>Alphaproteobacteria</taxon>
        <taxon>Hyphomicrobiales</taxon>
        <taxon>Phyllobacteriaceae</taxon>
        <taxon>Chelativorans</taxon>
    </lineage>
</organism>
<dbReference type="Gene3D" id="3.40.1550.10">
    <property type="entry name" value="CheC-like"/>
    <property type="match status" value="1"/>
</dbReference>
<comment type="similarity">
    <text evidence="3">Belongs to the FliM family.</text>
</comment>
<evidence type="ECO:0000256" key="10">
    <source>
        <dbReference type="ARBA" id="ARBA00025044"/>
    </source>
</evidence>
<dbReference type="InterPro" id="IPR036429">
    <property type="entry name" value="SpoA-like_sf"/>
</dbReference>
<evidence type="ECO:0000313" key="12">
    <source>
        <dbReference type="EMBL" id="MCT7377586.1"/>
    </source>
</evidence>
<accession>A0ABT2LSS3</accession>